<name>A0ABW5W6U6_9PSEU</name>
<proteinExistence type="predicted"/>
<keyword evidence="6" id="KW-1185">Reference proteome</keyword>
<dbReference type="InterPro" id="IPR036250">
    <property type="entry name" value="AcylCo_DH-like_C"/>
</dbReference>
<dbReference type="PANTHER" id="PTHR43884:SF20">
    <property type="entry name" value="ACYL-COA DEHYDROGENASE FADE28"/>
    <property type="match status" value="1"/>
</dbReference>
<dbReference type="Proteomes" id="UP001597478">
    <property type="component" value="Unassembled WGS sequence"/>
</dbReference>
<evidence type="ECO:0000313" key="5">
    <source>
        <dbReference type="EMBL" id="MFD2798323.1"/>
    </source>
</evidence>
<protein>
    <submittedName>
        <fullName evidence="5">Acyl-CoA dehydrogenase family protein</fullName>
    </submittedName>
</protein>
<comment type="caution">
    <text evidence="5">The sequence shown here is derived from an EMBL/GenBank/DDBJ whole genome shotgun (WGS) entry which is preliminary data.</text>
</comment>
<evidence type="ECO:0000256" key="1">
    <source>
        <dbReference type="ARBA" id="ARBA00022630"/>
    </source>
</evidence>
<dbReference type="SUPFAM" id="SSF47203">
    <property type="entry name" value="Acyl-CoA dehydrogenase C-terminal domain-like"/>
    <property type="match status" value="1"/>
</dbReference>
<dbReference type="PANTHER" id="PTHR43884">
    <property type="entry name" value="ACYL-COA DEHYDROGENASE"/>
    <property type="match status" value="1"/>
</dbReference>
<sequence length="324" mass="34595">MDTDEKALLRETLDGIIGDTRPERLDEALAEFGWPELLDDEPAVAVSLLLELQGRHLATTSALDVTMARAAGADDAAVMHPAPGSAMPSSTATTTSTGIRLDVHGMVAARAHEPSRVLVPATLDGQAVLVHTDWHGAWPATGTGIEPTAGWATLTATLEVDRSDVIGGPTAWRALRAAGHRALAHEMVGLGTVMLELAVDHVGSRTQFGRPLGSFQAVKHKLADVRLWQECAVLATDAAWEPTDDHEAATAATVAKVTANRFTQAARHHCQQVLGGMGFTWEHDFHRYLKRALLLEPLLGSTESLHVELGAQLRAGSLPRLAML</sequence>
<evidence type="ECO:0000256" key="2">
    <source>
        <dbReference type="ARBA" id="ARBA00022827"/>
    </source>
</evidence>
<dbReference type="Pfam" id="PF00441">
    <property type="entry name" value="Acyl-CoA_dh_1"/>
    <property type="match status" value="1"/>
</dbReference>
<organism evidence="5 6">
    <name type="scientific">Prauserella oleivorans</name>
    <dbReference type="NCBI Taxonomy" id="1478153"/>
    <lineage>
        <taxon>Bacteria</taxon>
        <taxon>Bacillati</taxon>
        <taxon>Actinomycetota</taxon>
        <taxon>Actinomycetes</taxon>
        <taxon>Pseudonocardiales</taxon>
        <taxon>Pseudonocardiaceae</taxon>
        <taxon>Prauserella</taxon>
    </lineage>
</organism>
<evidence type="ECO:0000259" key="4">
    <source>
        <dbReference type="Pfam" id="PF00441"/>
    </source>
</evidence>
<dbReference type="InterPro" id="IPR009075">
    <property type="entry name" value="AcylCo_DH/oxidase_C"/>
</dbReference>
<feature type="domain" description="Acyl-CoA dehydrogenase/oxidase C-terminal" evidence="4">
    <location>
        <begin position="183"/>
        <end position="305"/>
    </location>
</feature>
<accession>A0ABW5W6U6</accession>
<keyword evidence="1" id="KW-0285">Flavoprotein</keyword>
<dbReference type="RefSeq" id="WP_377383846.1">
    <property type="nucleotide sequence ID" value="NZ_JBHSAN010000001.1"/>
</dbReference>
<dbReference type="Gene3D" id="1.20.140.10">
    <property type="entry name" value="Butyryl-CoA Dehydrogenase, subunit A, domain 3"/>
    <property type="match status" value="1"/>
</dbReference>
<gene>
    <name evidence="5" type="ORF">ACFS2C_02820</name>
</gene>
<evidence type="ECO:0000313" key="6">
    <source>
        <dbReference type="Proteomes" id="UP001597478"/>
    </source>
</evidence>
<dbReference type="EMBL" id="JBHUOF010000003">
    <property type="protein sequence ID" value="MFD2798323.1"/>
    <property type="molecule type" value="Genomic_DNA"/>
</dbReference>
<reference evidence="6" key="1">
    <citation type="journal article" date="2019" name="Int. J. Syst. Evol. Microbiol.">
        <title>The Global Catalogue of Microorganisms (GCM) 10K type strain sequencing project: providing services to taxonomists for standard genome sequencing and annotation.</title>
        <authorList>
            <consortium name="The Broad Institute Genomics Platform"/>
            <consortium name="The Broad Institute Genome Sequencing Center for Infectious Disease"/>
            <person name="Wu L."/>
            <person name="Ma J."/>
        </authorList>
    </citation>
    <scope>NUCLEOTIDE SEQUENCE [LARGE SCALE GENOMIC DNA]</scope>
    <source>
        <strain evidence="6">IBRC-M 10906</strain>
    </source>
</reference>
<keyword evidence="2" id="KW-0274">FAD</keyword>
<keyword evidence="3" id="KW-0560">Oxidoreductase</keyword>
<evidence type="ECO:0000256" key="3">
    <source>
        <dbReference type="ARBA" id="ARBA00023002"/>
    </source>
</evidence>